<gene>
    <name evidence="2" type="primary">PARPA_07440.1 scaffold 27627</name>
</gene>
<dbReference type="OrthoDB" id="2286379at2759"/>
<dbReference type="InterPro" id="IPR029526">
    <property type="entry name" value="PGBD"/>
</dbReference>
<accession>A0A0B7N7E0</accession>
<evidence type="ECO:0000313" key="2">
    <source>
        <dbReference type="EMBL" id="CEP13379.1"/>
    </source>
</evidence>
<keyword evidence="3" id="KW-1185">Reference proteome</keyword>
<sequence length="175" mass="20064">MNQWLGEGMPNVKKVPQKPPPIGQEFNTAADQDNFCIIQLDTVGDPFIRKYEYTDPNLIATSKRLTEPWFFSGRTVIGDFWFGSPEMTSVLLDHDLHSIMQVVKRKYWPRGMPRNDVIRSLGAKRGNHYTAVKQIEHDRPILVCSYRDLKPKAIVSSCSTSIPSTKIRYYTDRSG</sequence>
<proteinExistence type="predicted"/>
<evidence type="ECO:0000313" key="3">
    <source>
        <dbReference type="Proteomes" id="UP000054107"/>
    </source>
</evidence>
<dbReference type="Pfam" id="PF13843">
    <property type="entry name" value="DDE_Tnp_1_7"/>
    <property type="match status" value="1"/>
</dbReference>
<reference evidence="2 3" key="1">
    <citation type="submission" date="2014-09" db="EMBL/GenBank/DDBJ databases">
        <authorList>
            <person name="Ellenberger Sabrina"/>
        </authorList>
    </citation>
    <scope>NUCLEOTIDE SEQUENCE [LARGE SCALE GENOMIC DNA]</scope>
    <source>
        <strain evidence="2 3">CBS 412.66</strain>
    </source>
</reference>
<feature type="domain" description="PiggyBac transposable element-derived protein" evidence="1">
    <location>
        <begin position="13"/>
        <end position="160"/>
    </location>
</feature>
<name>A0A0B7N7E0_9FUNG</name>
<organism evidence="2 3">
    <name type="scientific">Parasitella parasitica</name>
    <dbReference type="NCBI Taxonomy" id="35722"/>
    <lineage>
        <taxon>Eukaryota</taxon>
        <taxon>Fungi</taxon>
        <taxon>Fungi incertae sedis</taxon>
        <taxon>Mucoromycota</taxon>
        <taxon>Mucoromycotina</taxon>
        <taxon>Mucoromycetes</taxon>
        <taxon>Mucorales</taxon>
        <taxon>Mucorineae</taxon>
        <taxon>Mucoraceae</taxon>
        <taxon>Parasitella</taxon>
    </lineage>
</organism>
<dbReference type="Proteomes" id="UP000054107">
    <property type="component" value="Unassembled WGS sequence"/>
</dbReference>
<evidence type="ECO:0000259" key="1">
    <source>
        <dbReference type="Pfam" id="PF13843"/>
    </source>
</evidence>
<protein>
    <recommendedName>
        <fullName evidence="1">PiggyBac transposable element-derived protein domain-containing protein</fullName>
    </recommendedName>
</protein>
<dbReference type="EMBL" id="LN729576">
    <property type="protein sequence ID" value="CEP13379.1"/>
    <property type="molecule type" value="Genomic_DNA"/>
</dbReference>
<dbReference type="AlphaFoldDB" id="A0A0B7N7E0"/>